<dbReference type="InterPro" id="IPR019247">
    <property type="entry name" value="Histidine_kinase_BarA_N"/>
</dbReference>
<dbReference type="PANTHER" id="PTHR45339:SF1">
    <property type="entry name" value="HYBRID SIGNAL TRANSDUCTION HISTIDINE KINASE J"/>
    <property type="match status" value="1"/>
</dbReference>
<dbReference type="Pfam" id="PF00072">
    <property type="entry name" value="Response_reg"/>
    <property type="match status" value="1"/>
</dbReference>
<dbReference type="EMBL" id="CP022684">
    <property type="protein sequence ID" value="AUM11781.1"/>
    <property type="molecule type" value="Genomic_DNA"/>
</dbReference>
<dbReference type="InterPro" id="IPR003660">
    <property type="entry name" value="HAMP_dom"/>
</dbReference>
<dbReference type="CDD" id="cd00082">
    <property type="entry name" value="HisKA"/>
    <property type="match status" value="1"/>
</dbReference>
<sequence length="936" mass="103880">MKLKQHFNLLKGLGLRSRALLISSIPVLVIGLILATLFTAQRFKELDESLLEQGEMISAAFAHGIFESMTQRQGHTVPFYAQRILEEDNVRSVAIHEVDGTLITRAGPKMRPLAEGVSLLPAPDTTTATGRLTDSTLRVIHPIYPASSYHPLAGGDANAGWLEVEIDRSNLIIAKYRSLLYTTFLIVLALAINTVISLRFSNSIGDVVDGIKKALEDMSEGDLEVRLEEDAYGELRELQTALNQLGSSILEGQQELQQNVDQATEDLRETLETIEIQNIELDLARKEALEASRIKSEFLANMSHEIRTPLNGIIGFTNLLLKSDISLTQRDYLDTIQKSSESLLSIINDILDFSKIEAGKLVLDQIPLNFQEVVEDVLTMLAPMAYEKHLEQVSLFYSDVPTGVIGDPLRLKQILTNLVNNAIKFTEHGEVVIRVMLDDQKDDMATIKVTVSDTGIGLTKEQQRALFSAFRQADTTTARRFGGTGLGLVISKHLVEQMRGGIGLESEPGQGSTFWFTFRAKVHNRDATFTPLIINQSCKIAICDVNATVRANLRNTLQKRKIEVVEYSDMGALTNLLRSNDSAQPQAIIVGVNAQKPLYTDITQLSKMNQHGIPLILHGNPADQTTLAELLDGKQLPLISKPLCQQKAYEVLGGLLDSDAFETGKSNVQNNPLLLGSMTAQDLRIIAVDDNAANLKLLCALLEDLDVSVTACDSGIKALQQFEQREFDLVLMDIQMPVMDGVETARRIRSMEGRDKHTPIIAVTAHALASEKHTLLNSGMDDYVTKPINEAQLIHIIHKWTGVNLHAENERKVEHTTNDTQDAAVDMKLGLKLANNKADLAEEMLEMLFNSLQKDKETIRVLLEDEDYETLQEVVHKLHGATRYTGVPVLQEASLVLEESLKLKKLETVHVLSNALLNEVDRVIEWCEQNRDMVAP</sequence>
<keyword evidence="6 16" id="KW-0597">Phosphoprotein</keyword>
<dbReference type="InterPro" id="IPR004358">
    <property type="entry name" value="Sig_transdc_His_kin-like_C"/>
</dbReference>
<feature type="modified residue" description="Phosphohistidine" evidence="15">
    <location>
        <position position="876"/>
    </location>
</feature>
<evidence type="ECO:0000259" key="22">
    <source>
        <dbReference type="PROSITE" id="PS50894"/>
    </source>
</evidence>
<dbReference type="Pfam" id="PF01627">
    <property type="entry name" value="Hpt"/>
    <property type="match status" value="1"/>
</dbReference>
<dbReference type="FunFam" id="3.30.565.10:FF:000010">
    <property type="entry name" value="Sensor histidine kinase RcsC"/>
    <property type="match status" value="1"/>
</dbReference>
<feature type="transmembrane region" description="Helical" evidence="18">
    <location>
        <begin position="20"/>
        <end position="40"/>
    </location>
</feature>
<keyword evidence="9" id="KW-0547">Nucleotide-binding</keyword>
<dbReference type="InterPro" id="IPR036890">
    <property type="entry name" value="HATPase_C_sf"/>
</dbReference>
<evidence type="ECO:0000259" key="21">
    <source>
        <dbReference type="PROSITE" id="PS50885"/>
    </source>
</evidence>
<evidence type="ECO:0000256" key="15">
    <source>
        <dbReference type="PROSITE-ProRule" id="PRU00110"/>
    </source>
</evidence>
<dbReference type="SUPFAM" id="SSF47384">
    <property type="entry name" value="Homodimeric domain of signal transducing histidine kinase"/>
    <property type="match status" value="1"/>
</dbReference>
<evidence type="ECO:0000259" key="20">
    <source>
        <dbReference type="PROSITE" id="PS50110"/>
    </source>
</evidence>
<evidence type="ECO:0000256" key="9">
    <source>
        <dbReference type="ARBA" id="ARBA00022741"/>
    </source>
</evidence>
<dbReference type="SUPFAM" id="SSF47226">
    <property type="entry name" value="Histidine-containing phosphotransfer domain, HPT domain"/>
    <property type="match status" value="1"/>
</dbReference>
<evidence type="ECO:0000313" key="24">
    <source>
        <dbReference type="Proteomes" id="UP000235116"/>
    </source>
</evidence>
<feature type="domain" description="HAMP" evidence="21">
    <location>
        <begin position="202"/>
        <end position="254"/>
    </location>
</feature>
<dbReference type="Pfam" id="PF09984">
    <property type="entry name" value="sCache_4"/>
    <property type="match status" value="1"/>
</dbReference>
<keyword evidence="13" id="KW-0902">Two-component regulatory system</keyword>
<dbReference type="GO" id="GO:0000155">
    <property type="term" value="F:phosphorelay sensor kinase activity"/>
    <property type="evidence" value="ECO:0007669"/>
    <property type="project" value="InterPro"/>
</dbReference>
<dbReference type="Gene3D" id="6.10.340.10">
    <property type="match status" value="1"/>
</dbReference>
<evidence type="ECO:0000256" key="18">
    <source>
        <dbReference type="SAM" id="Phobius"/>
    </source>
</evidence>
<dbReference type="RefSeq" id="WP_101893120.1">
    <property type="nucleotide sequence ID" value="NZ_CP022684.1"/>
</dbReference>
<dbReference type="InterPro" id="IPR001789">
    <property type="entry name" value="Sig_transdc_resp-reg_receiver"/>
</dbReference>
<dbReference type="KEGG" id="kak:Kalk_04815"/>
<organism evidence="23 24">
    <name type="scientific">Ketobacter alkanivorans</name>
    <dbReference type="NCBI Taxonomy" id="1917421"/>
    <lineage>
        <taxon>Bacteria</taxon>
        <taxon>Pseudomonadati</taxon>
        <taxon>Pseudomonadota</taxon>
        <taxon>Gammaproteobacteria</taxon>
        <taxon>Pseudomonadales</taxon>
        <taxon>Ketobacteraceae</taxon>
        <taxon>Ketobacter</taxon>
    </lineage>
</organism>
<feature type="domain" description="Histidine kinase" evidence="19">
    <location>
        <begin position="301"/>
        <end position="522"/>
    </location>
</feature>
<evidence type="ECO:0000256" key="14">
    <source>
        <dbReference type="ARBA" id="ARBA00023136"/>
    </source>
</evidence>
<evidence type="ECO:0000256" key="16">
    <source>
        <dbReference type="PROSITE-ProRule" id="PRU00169"/>
    </source>
</evidence>
<reference evidence="24" key="1">
    <citation type="submission" date="2017-08" db="EMBL/GenBank/DDBJ databases">
        <title>Direct submision.</title>
        <authorList>
            <person name="Kim S.-J."/>
            <person name="Rhee S.-K."/>
        </authorList>
    </citation>
    <scope>NUCLEOTIDE SEQUENCE [LARGE SCALE GENOMIC DNA]</scope>
    <source>
        <strain evidence="24">GI5</strain>
    </source>
</reference>
<dbReference type="InterPro" id="IPR005467">
    <property type="entry name" value="His_kinase_dom"/>
</dbReference>
<dbReference type="PROSITE" id="PS50885">
    <property type="entry name" value="HAMP"/>
    <property type="match status" value="1"/>
</dbReference>
<comment type="catalytic activity">
    <reaction evidence="1">
        <text>ATP + protein L-histidine = ADP + protein N-phospho-L-histidine.</text>
        <dbReference type="EC" id="2.7.13.3"/>
    </reaction>
</comment>
<feature type="transmembrane region" description="Helical" evidence="18">
    <location>
        <begin position="178"/>
        <end position="198"/>
    </location>
</feature>
<dbReference type="CDD" id="cd17546">
    <property type="entry name" value="REC_hyHK_CKI1_RcsC-like"/>
    <property type="match status" value="1"/>
</dbReference>
<evidence type="ECO:0000256" key="17">
    <source>
        <dbReference type="SAM" id="Coils"/>
    </source>
</evidence>
<keyword evidence="10" id="KW-0418">Kinase</keyword>
<feature type="modified residue" description="4-aspartylphosphate" evidence="16">
    <location>
        <position position="733"/>
    </location>
</feature>
<dbReference type="GO" id="GO:0005524">
    <property type="term" value="F:ATP binding"/>
    <property type="evidence" value="ECO:0007669"/>
    <property type="project" value="UniProtKB-KW"/>
</dbReference>
<feature type="domain" description="Response regulatory" evidence="20">
    <location>
        <begin position="684"/>
        <end position="801"/>
    </location>
</feature>
<evidence type="ECO:0000256" key="12">
    <source>
        <dbReference type="ARBA" id="ARBA00022989"/>
    </source>
</evidence>
<evidence type="ECO:0000256" key="10">
    <source>
        <dbReference type="ARBA" id="ARBA00022777"/>
    </source>
</evidence>
<dbReference type="SMART" id="SM00387">
    <property type="entry name" value="HATPase_c"/>
    <property type="match status" value="1"/>
</dbReference>
<dbReference type="InterPro" id="IPR003594">
    <property type="entry name" value="HATPase_dom"/>
</dbReference>
<evidence type="ECO:0000256" key="8">
    <source>
        <dbReference type="ARBA" id="ARBA00022692"/>
    </source>
</evidence>
<keyword evidence="5" id="KW-0997">Cell inner membrane</keyword>
<dbReference type="SUPFAM" id="SSF55874">
    <property type="entry name" value="ATPase domain of HSP90 chaperone/DNA topoisomerase II/histidine kinase"/>
    <property type="match status" value="1"/>
</dbReference>
<dbReference type="InterPro" id="IPR008207">
    <property type="entry name" value="Sig_transdc_His_kin_Hpt_dom"/>
</dbReference>
<evidence type="ECO:0000256" key="4">
    <source>
        <dbReference type="ARBA" id="ARBA00022475"/>
    </source>
</evidence>
<keyword evidence="8 18" id="KW-0812">Transmembrane</keyword>
<evidence type="ECO:0000256" key="7">
    <source>
        <dbReference type="ARBA" id="ARBA00022679"/>
    </source>
</evidence>
<accession>A0A2K9LHZ1</accession>
<keyword evidence="4" id="KW-1003">Cell membrane</keyword>
<keyword evidence="17" id="KW-0175">Coiled coil</keyword>
<dbReference type="Gene3D" id="3.30.565.10">
    <property type="entry name" value="Histidine kinase-like ATPase, C-terminal domain"/>
    <property type="match status" value="1"/>
</dbReference>
<evidence type="ECO:0000256" key="3">
    <source>
        <dbReference type="ARBA" id="ARBA00012438"/>
    </source>
</evidence>
<dbReference type="InterPro" id="IPR036641">
    <property type="entry name" value="HPT_dom_sf"/>
</dbReference>
<dbReference type="PROSITE" id="PS50110">
    <property type="entry name" value="RESPONSE_REGULATORY"/>
    <property type="match status" value="1"/>
</dbReference>
<dbReference type="InterPro" id="IPR003661">
    <property type="entry name" value="HisK_dim/P_dom"/>
</dbReference>
<dbReference type="Gene3D" id="3.40.50.2300">
    <property type="match status" value="1"/>
</dbReference>
<dbReference type="OrthoDB" id="9797243at2"/>
<dbReference type="InterPro" id="IPR011006">
    <property type="entry name" value="CheY-like_superfamily"/>
</dbReference>
<evidence type="ECO:0000256" key="13">
    <source>
        <dbReference type="ARBA" id="ARBA00023012"/>
    </source>
</evidence>
<protein>
    <recommendedName>
        <fullName evidence="3">histidine kinase</fullName>
        <ecNumber evidence="3">2.7.13.3</ecNumber>
    </recommendedName>
</protein>
<dbReference type="GO" id="GO:0005886">
    <property type="term" value="C:plasma membrane"/>
    <property type="evidence" value="ECO:0007669"/>
    <property type="project" value="UniProtKB-SubCell"/>
</dbReference>
<feature type="domain" description="HPt" evidence="22">
    <location>
        <begin position="837"/>
        <end position="936"/>
    </location>
</feature>
<dbReference type="SMART" id="SM00448">
    <property type="entry name" value="REC"/>
    <property type="match status" value="1"/>
</dbReference>
<dbReference type="Gene3D" id="1.20.120.160">
    <property type="entry name" value="HPT domain"/>
    <property type="match status" value="1"/>
</dbReference>
<dbReference type="EC" id="2.7.13.3" evidence="3"/>
<keyword evidence="24" id="KW-1185">Reference proteome</keyword>
<dbReference type="CDD" id="cd00088">
    <property type="entry name" value="HPT"/>
    <property type="match status" value="1"/>
</dbReference>
<keyword evidence="7" id="KW-0808">Transferase</keyword>
<dbReference type="CDD" id="cd06225">
    <property type="entry name" value="HAMP"/>
    <property type="match status" value="1"/>
</dbReference>
<gene>
    <name evidence="23" type="ORF">Kalk_04815</name>
</gene>
<dbReference type="PANTHER" id="PTHR45339">
    <property type="entry name" value="HYBRID SIGNAL TRANSDUCTION HISTIDINE KINASE J"/>
    <property type="match status" value="1"/>
</dbReference>
<dbReference type="Gene3D" id="1.10.287.130">
    <property type="match status" value="1"/>
</dbReference>
<dbReference type="Proteomes" id="UP000235116">
    <property type="component" value="Chromosome"/>
</dbReference>
<evidence type="ECO:0000256" key="6">
    <source>
        <dbReference type="ARBA" id="ARBA00022553"/>
    </source>
</evidence>
<dbReference type="InterPro" id="IPR036097">
    <property type="entry name" value="HisK_dim/P_sf"/>
</dbReference>
<feature type="coiled-coil region" evidence="17">
    <location>
        <begin position="253"/>
        <end position="287"/>
    </location>
</feature>
<keyword evidence="12 18" id="KW-1133">Transmembrane helix</keyword>
<dbReference type="Pfam" id="PF02518">
    <property type="entry name" value="HATPase_c"/>
    <property type="match status" value="1"/>
</dbReference>
<dbReference type="FunFam" id="1.10.287.130:FF:000003">
    <property type="entry name" value="Histidine kinase"/>
    <property type="match status" value="1"/>
</dbReference>
<keyword evidence="14 18" id="KW-0472">Membrane</keyword>
<name>A0A2K9LHZ1_9GAMM</name>
<dbReference type="PROSITE" id="PS50894">
    <property type="entry name" value="HPT"/>
    <property type="match status" value="1"/>
</dbReference>
<evidence type="ECO:0000256" key="1">
    <source>
        <dbReference type="ARBA" id="ARBA00000085"/>
    </source>
</evidence>
<dbReference type="PROSITE" id="PS50109">
    <property type="entry name" value="HIS_KIN"/>
    <property type="match status" value="1"/>
</dbReference>
<keyword evidence="11" id="KW-0067">ATP-binding</keyword>
<dbReference type="CDD" id="cd16922">
    <property type="entry name" value="HATPase_EvgS-ArcB-TorS-like"/>
    <property type="match status" value="1"/>
</dbReference>
<evidence type="ECO:0000256" key="5">
    <source>
        <dbReference type="ARBA" id="ARBA00022519"/>
    </source>
</evidence>
<dbReference type="SUPFAM" id="SSF52172">
    <property type="entry name" value="CheY-like"/>
    <property type="match status" value="1"/>
</dbReference>
<evidence type="ECO:0000259" key="19">
    <source>
        <dbReference type="PROSITE" id="PS50109"/>
    </source>
</evidence>
<dbReference type="SMART" id="SM00073">
    <property type="entry name" value="HPT"/>
    <property type="match status" value="1"/>
</dbReference>
<evidence type="ECO:0000256" key="11">
    <source>
        <dbReference type="ARBA" id="ARBA00022840"/>
    </source>
</evidence>
<dbReference type="SMART" id="SM00388">
    <property type="entry name" value="HisKA"/>
    <property type="match status" value="1"/>
</dbReference>
<comment type="subcellular location">
    <subcellularLocation>
        <location evidence="2">Cell inner membrane</location>
        <topology evidence="2">Multi-pass membrane protein</topology>
    </subcellularLocation>
</comment>
<proteinExistence type="predicted"/>
<evidence type="ECO:0000313" key="23">
    <source>
        <dbReference type="EMBL" id="AUM11781.1"/>
    </source>
</evidence>
<evidence type="ECO:0000256" key="2">
    <source>
        <dbReference type="ARBA" id="ARBA00004429"/>
    </source>
</evidence>
<dbReference type="Pfam" id="PF00512">
    <property type="entry name" value="HisKA"/>
    <property type="match status" value="1"/>
</dbReference>
<dbReference type="AlphaFoldDB" id="A0A2K9LHZ1"/>
<dbReference type="PRINTS" id="PR00344">
    <property type="entry name" value="BCTRLSENSOR"/>
</dbReference>